<reference evidence="1 2" key="1">
    <citation type="submission" date="2016-10" db="EMBL/GenBank/DDBJ databases">
        <authorList>
            <person name="de Groot N.N."/>
        </authorList>
    </citation>
    <scope>NUCLEOTIDE SEQUENCE [LARGE SCALE GENOMIC DNA]</scope>
    <source>
        <strain evidence="1 2">DSM 19548</strain>
    </source>
</reference>
<dbReference type="AlphaFoldDB" id="A0A1I1H9R8"/>
<keyword evidence="2" id="KW-1185">Reference proteome</keyword>
<accession>A0A1I1H9R8</accession>
<protein>
    <submittedName>
        <fullName evidence="1">Uncharacterized protein</fullName>
    </submittedName>
</protein>
<evidence type="ECO:0000313" key="1">
    <source>
        <dbReference type="EMBL" id="SFC20342.1"/>
    </source>
</evidence>
<evidence type="ECO:0000313" key="2">
    <source>
        <dbReference type="Proteomes" id="UP000198728"/>
    </source>
</evidence>
<gene>
    <name evidence="1" type="ORF">SAMN04488094_10366</name>
</gene>
<sequence length="312" mass="34377">MTYSRSVVHCFMSFPLREPDRSKLSAIPFHPATLFANGEDGAFFDAVVASSIYPDECFNFPSQYGDTVGGLIDQSQSMKLGPDEFHGFDVFDTGAWTDNGDGSYTSIANSYQNLKIYGQNFADNQRIGDLFQCQVNVDEYVSGAGYEWVDCFYTISDNFVSELGLNTRLRMIKDAGGYLWFRERITAGTVSGFSLKKVLGNHSHQTDAALRPTYQTMLGDIDAGPHVQFDGVDDVLPVTLRGTSSDGTAYTTETAYTVALHHPLDGWSFTEGLTLAQAQVISSDFSQALIINRPLTDGEKTALEVRYPTPFS</sequence>
<proteinExistence type="predicted"/>
<dbReference type="STRING" id="441112.SAMN04488094_10366"/>
<dbReference type="EMBL" id="FOLG01000003">
    <property type="protein sequence ID" value="SFC20342.1"/>
    <property type="molecule type" value="Genomic_DNA"/>
</dbReference>
<organism evidence="1 2">
    <name type="scientific">Tropicimonas isoalkanivorans</name>
    <dbReference type="NCBI Taxonomy" id="441112"/>
    <lineage>
        <taxon>Bacteria</taxon>
        <taxon>Pseudomonadati</taxon>
        <taxon>Pseudomonadota</taxon>
        <taxon>Alphaproteobacteria</taxon>
        <taxon>Rhodobacterales</taxon>
        <taxon>Roseobacteraceae</taxon>
        <taxon>Tropicimonas</taxon>
    </lineage>
</organism>
<dbReference type="Proteomes" id="UP000198728">
    <property type="component" value="Unassembled WGS sequence"/>
</dbReference>
<name>A0A1I1H9R8_9RHOB</name>